<keyword evidence="4" id="KW-1185">Reference proteome</keyword>
<name>A0AAP0ELQ7_9MAGN</name>
<dbReference type="PANTHER" id="PTHR47378">
    <property type="entry name" value="DIVINYL CHLOROPHYLLIDE A 8-VINYL-REDUCTASE, CHLOROPLASTIC"/>
    <property type="match status" value="1"/>
</dbReference>
<dbReference type="Pfam" id="PF01370">
    <property type="entry name" value="Epimerase"/>
    <property type="match status" value="1"/>
</dbReference>
<dbReference type="AlphaFoldDB" id="A0AAP0ELQ7"/>
<protein>
    <recommendedName>
        <fullName evidence="2">NAD-dependent epimerase/dehydratase domain-containing protein</fullName>
    </recommendedName>
</protein>
<sequence>MNLCFSSNALTLQPPKLHHFKNCYLSQPLFTTFQVNPTPLLFFSSCNFAIQLTGSTTSKRVLHIRASSTLPTVEETKSCSFREKNPKDVNVLVVGSIGYIGKFVVKELVKRGFNVIAIARVQSGIRGREIKEETLKQLRGANFWFSDVTKIDSLENSLESIGSL</sequence>
<dbReference type="PANTHER" id="PTHR47378:SF1">
    <property type="entry name" value="DIVINYL CHLOROPHYLLIDE A 8-VINYL-REDUCTASE, CHLOROPLASTIC"/>
    <property type="match status" value="1"/>
</dbReference>
<keyword evidence="1" id="KW-0560">Oxidoreductase</keyword>
<evidence type="ECO:0000256" key="1">
    <source>
        <dbReference type="ARBA" id="ARBA00023002"/>
    </source>
</evidence>
<dbReference type="InterPro" id="IPR044201">
    <property type="entry name" value="DVR-like"/>
</dbReference>
<dbReference type="Gene3D" id="3.40.50.720">
    <property type="entry name" value="NAD(P)-binding Rossmann-like Domain"/>
    <property type="match status" value="1"/>
</dbReference>
<proteinExistence type="predicted"/>
<gene>
    <name evidence="3" type="ORF">Syun_027794</name>
</gene>
<dbReference type="SUPFAM" id="SSF51735">
    <property type="entry name" value="NAD(P)-binding Rossmann-fold domains"/>
    <property type="match status" value="1"/>
</dbReference>
<reference evidence="3 4" key="1">
    <citation type="submission" date="2024-01" db="EMBL/GenBank/DDBJ databases">
        <title>Genome assemblies of Stephania.</title>
        <authorList>
            <person name="Yang L."/>
        </authorList>
    </citation>
    <scope>NUCLEOTIDE SEQUENCE [LARGE SCALE GENOMIC DNA]</scope>
    <source>
        <strain evidence="3">YNDBR</strain>
        <tissue evidence="3">Leaf</tissue>
    </source>
</reference>
<dbReference type="InterPro" id="IPR001509">
    <property type="entry name" value="Epimerase_deHydtase"/>
</dbReference>
<evidence type="ECO:0000313" key="3">
    <source>
        <dbReference type="EMBL" id="KAK9092883.1"/>
    </source>
</evidence>
<evidence type="ECO:0000259" key="2">
    <source>
        <dbReference type="Pfam" id="PF01370"/>
    </source>
</evidence>
<feature type="domain" description="NAD-dependent epimerase/dehydratase" evidence="2">
    <location>
        <begin position="91"/>
        <end position="159"/>
    </location>
</feature>
<evidence type="ECO:0000313" key="4">
    <source>
        <dbReference type="Proteomes" id="UP001420932"/>
    </source>
</evidence>
<comment type="caution">
    <text evidence="3">The sequence shown here is derived from an EMBL/GenBank/DDBJ whole genome shotgun (WGS) entry which is preliminary data.</text>
</comment>
<dbReference type="Proteomes" id="UP001420932">
    <property type="component" value="Unassembled WGS sequence"/>
</dbReference>
<dbReference type="InterPro" id="IPR036291">
    <property type="entry name" value="NAD(P)-bd_dom_sf"/>
</dbReference>
<dbReference type="GO" id="GO:0016491">
    <property type="term" value="F:oxidoreductase activity"/>
    <property type="evidence" value="ECO:0007669"/>
    <property type="project" value="UniProtKB-KW"/>
</dbReference>
<dbReference type="EMBL" id="JBBNAF010000012">
    <property type="protein sequence ID" value="KAK9092883.1"/>
    <property type="molecule type" value="Genomic_DNA"/>
</dbReference>
<accession>A0AAP0ELQ7</accession>
<organism evidence="3 4">
    <name type="scientific">Stephania yunnanensis</name>
    <dbReference type="NCBI Taxonomy" id="152371"/>
    <lineage>
        <taxon>Eukaryota</taxon>
        <taxon>Viridiplantae</taxon>
        <taxon>Streptophyta</taxon>
        <taxon>Embryophyta</taxon>
        <taxon>Tracheophyta</taxon>
        <taxon>Spermatophyta</taxon>
        <taxon>Magnoliopsida</taxon>
        <taxon>Ranunculales</taxon>
        <taxon>Menispermaceae</taxon>
        <taxon>Menispermoideae</taxon>
        <taxon>Cissampelideae</taxon>
        <taxon>Stephania</taxon>
    </lineage>
</organism>